<feature type="transmembrane region" description="Helical" evidence="1">
    <location>
        <begin position="6"/>
        <end position="30"/>
    </location>
</feature>
<dbReference type="OrthoDB" id="387555at2"/>
<evidence type="ECO:0000313" key="3">
    <source>
        <dbReference type="Proteomes" id="UP000019260"/>
    </source>
</evidence>
<feature type="transmembrane region" description="Helical" evidence="1">
    <location>
        <begin position="100"/>
        <end position="118"/>
    </location>
</feature>
<feature type="transmembrane region" description="Helical" evidence="1">
    <location>
        <begin position="294"/>
        <end position="311"/>
    </location>
</feature>
<feature type="transmembrane region" description="Helical" evidence="1">
    <location>
        <begin position="187"/>
        <end position="207"/>
    </location>
</feature>
<reference evidence="2 3" key="1">
    <citation type="submission" date="2013-09" db="EMBL/GenBank/DDBJ databases">
        <title>Complete genome sequence of Spiroplasma mirum suckling mouse cataract agent.</title>
        <authorList>
            <person name="Landry C.A."/>
            <person name="Bastian F.O."/>
            <person name="Thune R.L."/>
        </authorList>
    </citation>
    <scope>NUCLEOTIDE SEQUENCE [LARGE SCALE GENOMIC DNA]</scope>
    <source>
        <strain evidence="2 3">SMCA</strain>
    </source>
</reference>
<dbReference type="KEGG" id="smir:SMM_1075"/>
<protein>
    <recommendedName>
        <fullName evidence="4">Transmembrane protein</fullName>
    </recommendedName>
</protein>
<dbReference type="KEGG" id="smia:P344_06400"/>
<keyword evidence="3" id="KW-1185">Reference proteome</keyword>
<evidence type="ECO:0000256" key="1">
    <source>
        <dbReference type="SAM" id="Phobius"/>
    </source>
</evidence>
<keyword evidence="1" id="KW-1133">Transmembrane helix</keyword>
<dbReference type="PATRIC" id="fig|838561.3.peg.1227"/>
<feature type="transmembrane region" description="Helical" evidence="1">
    <location>
        <begin position="464"/>
        <end position="487"/>
    </location>
</feature>
<feature type="transmembrane region" description="Helical" evidence="1">
    <location>
        <begin position="37"/>
        <end position="59"/>
    </location>
</feature>
<name>W0GSA3_9MOLU</name>
<feature type="transmembrane region" description="Helical" evidence="1">
    <location>
        <begin position="493"/>
        <end position="514"/>
    </location>
</feature>
<dbReference type="STRING" id="838561.P344_06400"/>
<keyword evidence="1" id="KW-0472">Membrane</keyword>
<sequence>MTKLILIAIVFFLYYYWVFSSTGTILADLLKIRTRNIYLSMIMGFFFYFATIAFLLIPLEFIGNLKYIVLVYYLLAINILYAVILLLFVRFWFNYRLLDWNHLLFVLVFTMFIFLYYLKNLFITPSGQNLSNSFVLTFYNFNFDNRKVIFNLNSEVTLSANSTLSALPWFTNVSMWFAMTKLNPIDITTNLLDIFDALLFASIFITLLNNFSKKNSNKIIIGLLSLVTLLASKLLIYYFGYDAWHPENMLTNLFFVLFILISIYSNREYRSRNMPWIIGFIFASYITFDWDASYIILFTIYVTTWISILRFRTNFLKDFVKFSAVSSVCFIVYNARLKNLLLIFIFLALLLLMFFIAFLLYRNYTRICEIEFAIYECRRGFIFVIPIIFTIISVVIVLATNQINLDFWTLEKIAQPLFVQLELGRWREITDTVFTSISFFFLGFALVWILFIERIPNFVAKTQITMLSILTVSFFNPLVGRFLIWIFNSQALLNNATVFIVALLVAINTTVYTIKTKPFNFKLSRFFPSPKKLTFKHKIKATRK</sequence>
<organism evidence="2 3">
    <name type="scientific">Spiroplasma mirum ATCC 29335</name>
    <dbReference type="NCBI Taxonomy" id="838561"/>
    <lineage>
        <taxon>Bacteria</taxon>
        <taxon>Bacillati</taxon>
        <taxon>Mycoplasmatota</taxon>
        <taxon>Mollicutes</taxon>
        <taxon>Entomoplasmatales</taxon>
        <taxon>Spiroplasmataceae</taxon>
        <taxon>Spiroplasma</taxon>
    </lineage>
</organism>
<feature type="transmembrane region" description="Helical" evidence="1">
    <location>
        <begin position="433"/>
        <end position="452"/>
    </location>
</feature>
<proteinExistence type="predicted"/>
<gene>
    <name evidence="2" type="ORF">P344_06400</name>
</gene>
<feature type="transmembrane region" description="Helical" evidence="1">
    <location>
        <begin position="71"/>
        <end position="93"/>
    </location>
</feature>
<dbReference type="AlphaFoldDB" id="W0GSA3"/>
<accession>W0GSA3</accession>
<dbReference type="EMBL" id="CP006720">
    <property type="protein sequence ID" value="AHI58583.1"/>
    <property type="molecule type" value="Genomic_DNA"/>
</dbReference>
<evidence type="ECO:0008006" key="4">
    <source>
        <dbReference type="Google" id="ProtNLM"/>
    </source>
</evidence>
<dbReference type="RefSeq" id="WP_025317810.1">
    <property type="nucleotide sequence ID" value="NZ_CP002082.1"/>
</dbReference>
<feature type="transmembrane region" description="Helical" evidence="1">
    <location>
        <begin position="249"/>
        <end position="266"/>
    </location>
</feature>
<evidence type="ECO:0000313" key="2">
    <source>
        <dbReference type="EMBL" id="AHI58583.1"/>
    </source>
</evidence>
<keyword evidence="1" id="KW-0812">Transmembrane</keyword>
<feature type="transmembrane region" description="Helical" evidence="1">
    <location>
        <begin position="219"/>
        <end position="237"/>
    </location>
</feature>
<dbReference type="HOGENOM" id="CLU_507967_0_0_14"/>
<feature type="transmembrane region" description="Helical" evidence="1">
    <location>
        <begin position="341"/>
        <end position="361"/>
    </location>
</feature>
<feature type="transmembrane region" description="Helical" evidence="1">
    <location>
        <begin position="381"/>
        <end position="400"/>
    </location>
</feature>
<dbReference type="Proteomes" id="UP000019260">
    <property type="component" value="Chromosome"/>
</dbReference>